<reference evidence="15 16" key="1">
    <citation type="submission" date="2024-06" db="EMBL/GenBank/DDBJ databases">
        <title>A chromosome-level genome assembly of beet webworm, Loxostege sticticalis.</title>
        <authorList>
            <person name="Zhang Y."/>
        </authorList>
    </citation>
    <scope>NUCLEOTIDE SEQUENCE [LARGE SCALE GENOMIC DNA]</scope>
    <source>
        <strain evidence="15">AQ026</strain>
        <tissue evidence="15">Whole body</tissue>
    </source>
</reference>
<dbReference type="InterPro" id="IPR043128">
    <property type="entry name" value="Rev_trsase/Diguanyl_cyclase"/>
</dbReference>
<protein>
    <recommendedName>
        <fullName evidence="1">RNA-directed DNA polymerase</fullName>
        <ecNumber evidence="1">2.7.7.49</ecNumber>
    </recommendedName>
</protein>
<keyword evidence="3" id="KW-0808">Transferase</keyword>
<dbReference type="InterPro" id="IPR041577">
    <property type="entry name" value="RT_RNaseH_2"/>
</dbReference>
<accession>A0ABR3HGN9</accession>
<keyword evidence="9" id="KW-0511">Multifunctional enzyme</keyword>
<name>A0ABR3HGN9_LOXSC</name>
<dbReference type="InterPro" id="IPR021109">
    <property type="entry name" value="Peptidase_aspartic_dom_sf"/>
</dbReference>
<feature type="domain" description="CCHC-type" evidence="12">
    <location>
        <begin position="237"/>
        <end position="252"/>
    </location>
</feature>
<dbReference type="SUPFAM" id="SSF56672">
    <property type="entry name" value="DNA/RNA polymerases"/>
    <property type="match status" value="1"/>
</dbReference>
<keyword evidence="5" id="KW-0540">Nuclease</keyword>
<keyword evidence="4" id="KW-0548">Nucleotidyltransferase</keyword>
<dbReference type="PROSITE" id="PS50994">
    <property type="entry name" value="INTEGRASE"/>
    <property type="match status" value="1"/>
</dbReference>
<keyword evidence="10" id="KW-0863">Zinc-finger</keyword>
<dbReference type="SUPFAM" id="SSF57756">
    <property type="entry name" value="Retrovirus zinc finger-like domains"/>
    <property type="match status" value="1"/>
</dbReference>
<dbReference type="Pfam" id="PF17921">
    <property type="entry name" value="Integrase_H2C2"/>
    <property type="match status" value="1"/>
</dbReference>
<evidence type="ECO:0000259" key="14">
    <source>
        <dbReference type="PROSITE" id="PS50994"/>
    </source>
</evidence>
<dbReference type="InterPro" id="IPR036397">
    <property type="entry name" value="RNaseH_sf"/>
</dbReference>
<dbReference type="InterPro" id="IPR041588">
    <property type="entry name" value="Integrase_H2C2"/>
</dbReference>
<dbReference type="Gene3D" id="3.30.420.10">
    <property type="entry name" value="Ribonuclease H-like superfamily/Ribonuclease H"/>
    <property type="match status" value="1"/>
</dbReference>
<dbReference type="PANTHER" id="PTHR37984">
    <property type="entry name" value="PROTEIN CBG26694"/>
    <property type="match status" value="1"/>
</dbReference>
<gene>
    <name evidence="15" type="ORF">ABMA27_005829</name>
</gene>
<keyword evidence="7" id="KW-0378">Hydrolase</keyword>
<dbReference type="PANTHER" id="PTHR37984:SF5">
    <property type="entry name" value="PROTEIN NYNRIN-LIKE"/>
    <property type="match status" value="1"/>
</dbReference>
<proteinExistence type="predicted"/>
<dbReference type="CDD" id="cd09274">
    <property type="entry name" value="RNase_HI_RT_Ty3"/>
    <property type="match status" value="1"/>
</dbReference>
<evidence type="ECO:0000256" key="2">
    <source>
        <dbReference type="ARBA" id="ARBA00022670"/>
    </source>
</evidence>
<dbReference type="InterPro" id="IPR043502">
    <property type="entry name" value="DNA/RNA_pol_sf"/>
</dbReference>
<feature type="region of interest" description="Disordered" evidence="11">
    <location>
        <begin position="1306"/>
        <end position="1386"/>
    </location>
</feature>
<dbReference type="Gene3D" id="2.40.70.10">
    <property type="entry name" value="Acid Proteases"/>
    <property type="match status" value="1"/>
</dbReference>
<dbReference type="CDD" id="cd05484">
    <property type="entry name" value="retropepsin_like_LTR_2"/>
    <property type="match status" value="1"/>
</dbReference>
<dbReference type="EC" id="2.7.7.49" evidence="1"/>
<evidence type="ECO:0000256" key="5">
    <source>
        <dbReference type="ARBA" id="ARBA00022722"/>
    </source>
</evidence>
<keyword evidence="2" id="KW-0645">Protease</keyword>
<evidence type="ECO:0000256" key="8">
    <source>
        <dbReference type="ARBA" id="ARBA00023125"/>
    </source>
</evidence>
<keyword evidence="8" id="KW-0238">DNA-binding</keyword>
<keyword evidence="10" id="KW-0479">Metal-binding</keyword>
<feature type="domain" description="Reverse transcriptase" evidence="13">
    <location>
        <begin position="451"/>
        <end position="629"/>
    </location>
</feature>
<dbReference type="SUPFAM" id="SSF50630">
    <property type="entry name" value="Acid proteases"/>
    <property type="match status" value="1"/>
</dbReference>
<dbReference type="InterPro" id="IPR001878">
    <property type="entry name" value="Znf_CCHC"/>
</dbReference>
<dbReference type="InterPro" id="IPR012337">
    <property type="entry name" value="RNaseH-like_sf"/>
</dbReference>
<keyword evidence="7" id="KW-0255">Endonuclease</keyword>
<evidence type="ECO:0000256" key="3">
    <source>
        <dbReference type="ARBA" id="ARBA00022679"/>
    </source>
</evidence>
<dbReference type="SMART" id="SM00343">
    <property type="entry name" value="ZnF_C2HC"/>
    <property type="match status" value="2"/>
</dbReference>
<dbReference type="Pfam" id="PF00078">
    <property type="entry name" value="RVT_1"/>
    <property type="match status" value="1"/>
</dbReference>
<sequence>MSFSNFGVLSCFDHEVHTWKTYKCRLMQLFIANEISDGKDPSGERRRAILLSALTEGTYKLAADLALPKELHDVPFEDILKLLDAHFTPKQVGFSERHRFYAATQHATETPSQWAARLRGLTSHCGFTNVEEVLRDRFIMGMLAGPEKEKMYVQDLAALTLTKAVELAEGLRSARAAASAAGAPPAPPAPADQLYRIARPRAASAGPRRGDSEKVKCSVCGYNNHKADACRFANYSCRKCNNKGHLARMCKKVNFVASTTSEVNEGDDDGELFNIRSVKGEPLVESVYVNGKRLQFEIDSGSAVTVVSERTFKLHFDNLPLSKTNKKLISYTGEVLGCVGCARMSLQWRDRTRNIDVYVVRGGGPPLLGRDFIAQFELQLSPVHYCDQDNDTVRSFHLRYPELFSGKLGRFNLYEVNITLKEGSKPVFCKARPVAFALRDKVGNELARLVELGVLRPVDHAEYASPIVPVLKRDGSVRICADYSITINKQLNIDQYPLPTVNELFSKLYGGNQFTKLDLSMAYNQFCLSEESQRLTCINTHRGLFAYTRLVFGLASAPSIFQRAMENLLAGISGVLVLLDDVLVTGRDRSEHLDRLNQVLQRLQSAGLTLQREKCDFFKNEISYLGYVINKEGLKKSADKVKAILDAPTPKNVNQLQSFLGLVNYYRCFVPGASCILSPLYELLKKSNKWCWSHSEDEAFNKIKKILASDQVLTHFNPHAKIILTVDASPNGLGAILSQISEDGIEKPISFASRTLNNAERRYSQIQKEATAIIFGVRRFHQYLYGRSIPFVLRTDHKPLLSIFGPHKGIPEVSANRLQRYALFLSGYNYSIEYIKSADNTADYLSRASLPNVIAHDAGGTGAGTQHEEADLYDRAAYVCFVVQGTLPITIDELRNATKEDRVLVQVAKYVLNGWPNTVSDIELKPYKLCQQELSYENGCLMRGHKIVIPKSLREGVLTELHKSHLGIVKTKAEARARFWFPGIDSALEQMIGSCDVCAQLRASPARAPLSPWPYPAHPFYRVHLDFLGPIHGRMYLVIVDAYTKWLEIYEMSTCTTPSVIDKLYDFMSRFGLPQTLVTDNGTSFCAQEFEKFCELNGITHMTSPPYHPASNGQAESYVKIVKRGIKSSLQSSSNLRESRLNLLKYIFDYRNSVHSTTGTTPAQLVFGRKLRSRLDLLCPRAPPPPESPSSAALADRVVCKQSLQTEVHGGKDRIFTLGQYVWYKKFLNNNKFTWVKGIIVKSFGQRLFLIKDCSTANLVKRHTNQMLNCKAFYFDSTDHILSDNDICTHDANGFTDNIVTSLPQPQAASPEIIDSVNDGRGEKEGNENVTASISPPPPSDDTALPSGSFVTMTRGVRRPPESDDDDFYDVPEVEEARAEERSKRVRAPIDYRRFF</sequence>
<dbReference type="Gene3D" id="1.10.340.70">
    <property type="match status" value="1"/>
</dbReference>
<keyword evidence="16" id="KW-1185">Reference proteome</keyword>
<evidence type="ECO:0000313" key="15">
    <source>
        <dbReference type="EMBL" id="KAL0869563.1"/>
    </source>
</evidence>
<evidence type="ECO:0000256" key="9">
    <source>
        <dbReference type="ARBA" id="ARBA00023268"/>
    </source>
</evidence>
<dbReference type="Gene3D" id="4.10.60.10">
    <property type="entry name" value="Zinc finger, CCHC-type"/>
    <property type="match status" value="1"/>
</dbReference>
<dbReference type="Pfam" id="PF17919">
    <property type="entry name" value="RT_RNaseH_2"/>
    <property type="match status" value="1"/>
</dbReference>
<feature type="compositionally biased region" description="Basic and acidic residues" evidence="11">
    <location>
        <begin position="1318"/>
        <end position="1327"/>
    </location>
</feature>
<dbReference type="InterPro" id="IPR036875">
    <property type="entry name" value="Znf_CCHC_sf"/>
</dbReference>
<evidence type="ECO:0000256" key="4">
    <source>
        <dbReference type="ARBA" id="ARBA00022695"/>
    </source>
</evidence>
<dbReference type="PROSITE" id="PS50158">
    <property type="entry name" value="ZF_CCHC"/>
    <property type="match status" value="1"/>
</dbReference>
<feature type="compositionally biased region" description="Basic and acidic residues" evidence="11">
    <location>
        <begin position="1375"/>
        <end position="1386"/>
    </location>
</feature>
<dbReference type="SUPFAM" id="SSF53098">
    <property type="entry name" value="Ribonuclease H-like"/>
    <property type="match status" value="1"/>
</dbReference>
<dbReference type="Gene3D" id="3.10.10.10">
    <property type="entry name" value="HIV Type 1 Reverse Transcriptase, subunit A, domain 1"/>
    <property type="match status" value="1"/>
</dbReference>
<evidence type="ECO:0000259" key="12">
    <source>
        <dbReference type="PROSITE" id="PS50158"/>
    </source>
</evidence>
<evidence type="ECO:0000256" key="11">
    <source>
        <dbReference type="SAM" id="MobiDB-lite"/>
    </source>
</evidence>
<evidence type="ECO:0000256" key="7">
    <source>
        <dbReference type="ARBA" id="ARBA00022759"/>
    </source>
</evidence>
<feature type="compositionally biased region" description="Acidic residues" evidence="11">
    <location>
        <begin position="1363"/>
        <end position="1374"/>
    </location>
</feature>
<dbReference type="EMBL" id="JBEUOH010000019">
    <property type="protein sequence ID" value="KAL0869563.1"/>
    <property type="molecule type" value="Genomic_DNA"/>
</dbReference>
<evidence type="ECO:0000259" key="13">
    <source>
        <dbReference type="PROSITE" id="PS50878"/>
    </source>
</evidence>
<evidence type="ECO:0000256" key="1">
    <source>
        <dbReference type="ARBA" id="ARBA00012493"/>
    </source>
</evidence>
<keyword evidence="6" id="KW-0064">Aspartyl protease</keyword>
<keyword evidence="10" id="KW-0862">Zinc</keyword>
<organism evidence="15 16">
    <name type="scientific">Loxostege sticticalis</name>
    <name type="common">Beet webworm moth</name>
    <dbReference type="NCBI Taxonomy" id="481309"/>
    <lineage>
        <taxon>Eukaryota</taxon>
        <taxon>Metazoa</taxon>
        <taxon>Ecdysozoa</taxon>
        <taxon>Arthropoda</taxon>
        <taxon>Hexapoda</taxon>
        <taxon>Insecta</taxon>
        <taxon>Pterygota</taxon>
        <taxon>Neoptera</taxon>
        <taxon>Endopterygota</taxon>
        <taxon>Lepidoptera</taxon>
        <taxon>Glossata</taxon>
        <taxon>Ditrysia</taxon>
        <taxon>Pyraloidea</taxon>
        <taxon>Crambidae</taxon>
        <taxon>Pyraustinae</taxon>
        <taxon>Loxostege</taxon>
    </lineage>
</organism>
<evidence type="ECO:0000256" key="10">
    <source>
        <dbReference type="PROSITE-ProRule" id="PRU00047"/>
    </source>
</evidence>
<dbReference type="Pfam" id="PF00665">
    <property type="entry name" value="rve"/>
    <property type="match status" value="1"/>
</dbReference>
<dbReference type="InterPro" id="IPR050951">
    <property type="entry name" value="Retrovirus_Pol_polyprotein"/>
</dbReference>
<feature type="domain" description="Integrase catalytic" evidence="14">
    <location>
        <begin position="1015"/>
        <end position="1170"/>
    </location>
</feature>
<evidence type="ECO:0000313" key="16">
    <source>
        <dbReference type="Proteomes" id="UP001549920"/>
    </source>
</evidence>
<evidence type="ECO:0000256" key="6">
    <source>
        <dbReference type="ARBA" id="ARBA00022750"/>
    </source>
</evidence>
<dbReference type="Proteomes" id="UP001549920">
    <property type="component" value="Unassembled WGS sequence"/>
</dbReference>
<dbReference type="PROSITE" id="PS50878">
    <property type="entry name" value="RT_POL"/>
    <property type="match status" value="1"/>
</dbReference>
<dbReference type="InterPro" id="IPR001584">
    <property type="entry name" value="Integrase_cat-core"/>
</dbReference>
<dbReference type="CDD" id="cd01647">
    <property type="entry name" value="RT_LTR"/>
    <property type="match status" value="1"/>
</dbReference>
<comment type="caution">
    <text evidence="15">The sequence shown here is derived from an EMBL/GenBank/DDBJ whole genome shotgun (WGS) entry which is preliminary data.</text>
</comment>
<dbReference type="Gene3D" id="3.30.70.270">
    <property type="match status" value="2"/>
</dbReference>
<dbReference type="InterPro" id="IPR000477">
    <property type="entry name" value="RT_dom"/>
</dbReference>
<dbReference type="InterPro" id="IPR034128">
    <property type="entry name" value="K02A2.6-like"/>
</dbReference>